<dbReference type="GO" id="GO:0006006">
    <property type="term" value="P:glucose metabolic process"/>
    <property type="evidence" value="ECO:0007669"/>
    <property type="project" value="UniProtKB-KW"/>
</dbReference>
<proteinExistence type="inferred from homology"/>
<feature type="binding site" evidence="6">
    <location>
        <position position="229"/>
    </location>
    <ligand>
        <name>substrate</name>
    </ligand>
</feature>
<feature type="binding site" evidence="6">
    <location>
        <begin position="12"/>
        <end position="19"/>
    </location>
    <ligand>
        <name>NADP(+)</name>
        <dbReference type="ChEBI" id="CHEBI:58349"/>
    </ligand>
</feature>
<dbReference type="NCBIfam" id="NF009492">
    <property type="entry name" value="PRK12853.1-3"/>
    <property type="match status" value="1"/>
</dbReference>
<dbReference type="InterPro" id="IPR022675">
    <property type="entry name" value="G6P_DH_C"/>
</dbReference>
<feature type="binding site" evidence="6">
    <location>
        <position position="172"/>
    </location>
    <ligand>
        <name>substrate</name>
    </ligand>
</feature>
<dbReference type="GO" id="GO:0005829">
    <property type="term" value="C:cytosol"/>
    <property type="evidence" value="ECO:0007669"/>
    <property type="project" value="TreeGrafter"/>
</dbReference>
<dbReference type="Pfam" id="PF02781">
    <property type="entry name" value="G6PD_C"/>
    <property type="match status" value="1"/>
</dbReference>
<comment type="pathway">
    <text evidence="1 6">Carbohydrate degradation; pentose phosphate pathway; D-ribulose 5-phosphate from D-glucose 6-phosphate (oxidative stage): step 1/3.</text>
</comment>
<evidence type="ECO:0000259" key="7">
    <source>
        <dbReference type="Pfam" id="PF00479"/>
    </source>
</evidence>
<dbReference type="SUPFAM" id="SSF55347">
    <property type="entry name" value="Glyceraldehyde-3-phosphate dehydrogenase-like, C-terminal domain"/>
    <property type="match status" value="1"/>
</dbReference>
<keyword evidence="10" id="KW-1185">Reference proteome</keyword>
<dbReference type="Gene3D" id="3.30.360.10">
    <property type="entry name" value="Dihydrodipicolinate Reductase, domain 2"/>
    <property type="match status" value="1"/>
</dbReference>
<comment type="function">
    <text evidence="6">Catalyzes the oxidation of glucose 6-phosphate to 6-phosphogluconolactone.</text>
</comment>
<dbReference type="InterPro" id="IPR036291">
    <property type="entry name" value="NAD(P)-bd_dom_sf"/>
</dbReference>
<dbReference type="Gene3D" id="3.40.50.720">
    <property type="entry name" value="NAD(P)-binding Rossmann-like Domain"/>
    <property type="match status" value="1"/>
</dbReference>
<feature type="binding site" evidence="6">
    <location>
        <position position="176"/>
    </location>
    <ligand>
        <name>substrate</name>
    </ligand>
</feature>
<comment type="catalytic activity">
    <reaction evidence="6">
        <text>D-glucose 6-phosphate + NADP(+) = 6-phospho-D-glucono-1,5-lactone + NADPH + H(+)</text>
        <dbReference type="Rhea" id="RHEA:15841"/>
        <dbReference type="ChEBI" id="CHEBI:15378"/>
        <dbReference type="ChEBI" id="CHEBI:57783"/>
        <dbReference type="ChEBI" id="CHEBI:57955"/>
        <dbReference type="ChEBI" id="CHEBI:58349"/>
        <dbReference type="ChEBI" id="CHEBI:61548"/>
        <dbReference type="EC" id="1.1.1.49"/>
    </reaction>
</comment>
<comment type="caution">
    <text evidence="6">Lacks conserved residue(s) required for the propagation of feature annotation.</text>
</comment>
<dbReference type="EMBL" id="FWWY01000001">
    <property type="protein sequence ID" value="SMC05016.1"/>
    <property type="molecule type" value="Genomic_DNA"/>
</dbReference>
<feature type="binding site" evidence="6">
    <location>
        <position position="210"/>
    </location>
    <ligand>
        <name>substrate</name>
    </ligand>
</feature>
<dbReference type="InterPro" id="IPR022674">
    <property type="entry name" value="G6P_DH_NAD-bd"/>
</dbReference>
<dbReference type="GO" id="GO:0050661">
    <property type="term" value="F:NADP binding"/>
    <property type="evidence" value="ECO:0007669"/>
    <property type="project" value="UniProtKB-UniRule"/>
</dbReference>
<evidence type="ECO:0000256" key="6">
    <source>
        <dbReference type="HAMAP-Rule" id="MF_00966"/>
    </source>
</evidence>
<dbReference type="Proteomes" id="UP000192660">
    <property type="component" value="Unassembled WGS sequence"/>
</dbReference>
<keyword evidence="2 6" id="KW-0313">Glucose metabolism</keyword>
<dbReference type="HAMAP" id="MF_00966">
    <property type="entry name" value="G6PD"/>
    <property type="match status" value="1"/>
</dbReference>
<dbReference type="UniPathway" id="UPA00115">
    <property type="reaction ID" value="UER00408"/>
</dbReference>
<dbReference type="PIRSF" id="PIRSF000110">
    <property type="entry name" value="G6PD"/>
    <property type="match status" value="1"/>
</dbReference>
<keyword evidence="3 6" id="KW-0521">NADP</keyword>
<dbReference type="InterPro" id="IPR001282">
    <property type="entry name" value="G6P_DH"/>
</dbReference>
<dbReference type="RefSeq" id="WP_084661442.1">
    <property type="nucleotide sequence ID" value="NZ_FWWY01000001.1"/>
</dbReference>
<dbReference type="EC" id="1.1.1.49" evidence="6"/>
<evidence type="ECO:0000313" key="10">
    <source>
        <dbReference type="Proteomes" id="UP000192660"/>
    </source>
</evidence>
<dbReference type="Pfam" id="PF00479">
    <property type="entry name" value="G6PD_N"/>
    <property type="match status" value="1"/>
</dbReference>
<accession>A0A1W1WFH3</accession>
<reference evidence="10" key="1">
    <citation type="submission" date="2017-04" db="EMBL/GenBank/DDBJ databases">
        <authorList>
            <person name="Varghese N."/>
            <person name="Submissions S."/>
        </authorList>
    </citation>
    <scope>NUCLEOTIDE SEQUENCE [LARGE SCALE GENOMIC DNA]</scope>
    <source>
        <strain evidence="10">DSM 9293</strain>
    </source>
</reference>
<feature type="binding site" evidence="6">
    <location>
        <position position="142"/>
    </location>
    <ligand>
        <name>NADP(+)</name>
        <dbReference type="ChEBI" id="CHEBI:58349"/>
    </ligand>
</feature>
<sequence length="478" mass="54069">MNQTGSTFVILGATGDLTRRLLFPAIYRLFVQGEWNAGQIVGYAMENWDRNRFLQHLETNLKTFVADFDPEQWAKLQTRIAYQSGDLTAKSLSALKTYVTQDAIFYLGLPPQLFAEAAQGLGQAGLHQPPSSTGFRRLVIEKPFGWDLASAKQLGSALAPWWAESQVFRIDHFLGKDTVQNVLVFRFINRLLASIWDSQHIAQVQITYAETLGLEGRWQYYDKAGALRDMLQNHLMQLFTLVAMEPPSEWDADILHNHKAEVLRAVRSIPLDQVADFAVAGQYTAGKVNSQAVPGYRQEDGIRADSMTETYAALKLYVDNWRWHGVPFYLRSGKRMAADYAEIAVQLKSVPAKLFGAGLSNWLVFRMKPEEAIDLVMWAKKPGMDVDTEQLILTAPYKKSQESDYSAYEQLLLDVLRGDQSAFPRFDEVEEAWRIVDPVLQTWANQKPEEYPAGSEGPAGQNRLMDGAFTWRPLKAFS</sequence>
<dbReference type="STRING" id="28034.BFX07_15150"/>
<protein>
    <recommendedName>
        <fullName evidence="6">Glucose-6-phosphate 1-dehydrogenase</fullName>
        <shortName evidence="6">G6PD</shortName>
        <ecNumber evidence="6">1.1.1.49</ecNumber>
    </recommendedName>
</protein>
<comment type="similarity">
    <text evidence="6">Belongs to the glucose-6-phosphate dehydrogenase family.</text>
</comment>
<dbReference type="GO" id="GO:0009051">
    <property type="term" value="P:pentose-phosphate shunt, oxidative branch"/>
    <property type="evidence" value="ECO:0007669"/>
    <property type="project" value="TreeGrafter"/>
</dbReference>
<evidence type="ECO:0000256" key="5">
    <source>
        <dbReference type="ARBA" id="ARBA00023277"/>
    </source>
</evidence>
<dbReference type="PANTHER" id="PTHR23429:SF0">
    <property type="entry name" value="GLUCOSE-6-PHOSPHATE 1-DEHYDROGENASE"/>
    <property type="match status" value="1"/>
</dbReference>
<keyword evidence="4 6" id="KW-0560">Oxidoreductase</keyword>
<dbReference type="AlphaFoldDB" id="A0A1W1WFH3"/>
<feature type="active site" description="Proton acceptor" evidence="6">
    <location>
        <position position="234"/>
    </location>
</feature>
<dbReference type="PRINTS" id="PR00079">
    <property type="entry name" value="G6PDHDRGNASE"/>
</dbReference>
<feature type="domain" description="Glucose-6-phosphate dehydrogenase C-terminal" evidence="8">
    <location>
        <begin position="183"/>
        <end position="467"/>
    </location>
</feature>
<dbReference type="OrthoDB" id="9802739at2"/>
<feature type="domain" description="Glucose-6-phosphate dehydrogenase NAD-binding" evidence="7">
    <location>
        <begin position="9"/>
        <end position="181"/>
    </location>
</feature>
<evidence type="ECO:0000256" key="2">
    <source>
        <dbReference type="ARBA" id="ARBA00022526"/>
    </source>
</evidence>
<evidence type="ECO:0000256" key="3">
    <source>
        <dbReference type="ARBA" id="ARBA00022857"/>
    </source>
</evidence>
<dbReference type="SUPFAM" id="SSF51735">
    <property type="entry name" value="NAD(P)-binding Rossmann-fold domains"/>
    <property type="match status" value="1"/>
</dbReference>
<evidence type="ECO:0000259" key="8">
    <source>
        <dbReference type="Pfam" id="PF02781"/>
    </source>
</evidence>
<feature type="binding site" evidence="6">
    <location>
        <position position="334"/>
    </location>
    <ligand>
        <name>substrate</name>
    </ligand>
</feature>
<feature type="binding site" evidence="6">
    <location>
        <begin position="86"/>
        <end position="87"/>
    </location>
    <ligand>
        <name>NADP(+)</name>
        <dbReference type="ChEBI" id="CHEBI:58349"/>
    </ligand>
</feature>
<name>A0A1W1WFH3_SULTA</name>
<gene>
    <name evidence="6" type="primary">zwf</name>
    <name evidence="9" type="ORF">SAMN00768000_1978</name>
</gene>
<evidence type="ECO:0000256" key="1">
    <source>
        <dbReference type="ARBA" id="ARBA00004937"/>
    </source>
</evidence>
<keyword evidence="5 6" id="KW-0119">Carbohydrate metabolism</keyword>
<organism evidence="9 10">
    <name type="scientific">Sulfobacillus thermosulfidooxidans (strain DSM 9293 / VKM B-1269 / AT-1)</name>
    <dbReference type="NCBI Taxonomy" id="929705"/>
    <lineage>
        <taxon>Bacteria</taxon>
        <taxon>Bacillati</taxon>
        <taxon>Bacillota</taxon>
        <taxon>Clostridia</taxon>
        <taxon>Eubacteriales</taxon>
        <taxon>Clostridiales Family XVII. Incertae Sedis</taxon>
        <taxon>Sulfobacillus</taxon>
    </lineage>
</organism>
<dbReference type="NCBIfam" id="TIGR00871">
    <property type="entry name" value="zwf"/>
    <property type="match status" value="1"/>
</dbReference>
<dbReference type="GO" id="GO:0004345">
    <property type="term" value="F:glucose-6-phosphate dehydrogenase activity"/>
    <property type="evidence" value="ECO:0007669"/>
    <property type="project" value="UniProtKB-UniRule"/>
</dbReference>
<evidence type="ECO:0000313" key="9">
    <source>
        <dbReference type="EMBL" id="SMC05016.1"/>
    </source>
</evidence>
<dbReference type="PANTHER" id="PTHR23429">
    <property type="entry name" value="GLUCOSE-6-PHOSPHATE 1-DEHYDROGENASE G6PD"/>
    <property type="match status" value="1"/>
</dbReference>
<evidence type="ECO:0000256" key="4">
    <source>
        <dbReference type="ARBA" id="ARBA00023002"/>
    </source>
</evidence>